<evidence type="ECO:0000256" key="1">
    <source>
        <dbReference type="SAM" id="Phobius"/>
    </source>
</evidence>
<proteinExistence type="predicted"/>
<sequence>MLDIFLSKLKFLLKSPMLLFVYGIISKWYIMVMVSAIIVAYWVLQGLTQAGVLQAAEEVVSKALSDTKSVARYCVPKITRLEDFWECLQSPPKYEATPDEIHLEKTVKNLLDFENYDQTKDPYADKDSNGSL</sequence>
<dbReference type="InterPro" id="IPR022714">
    <property type="entry name" value="DUF2670"/>
</dbReference>
<gene>
    <name evidence="2" type="ORF">Megvenef_01429</name>
</gene>
<protein>
    <submittedName>
        <fullName evidence="2">DUF2670 domain-containing protein</fullName>
    </submittedName>
</protein>
<feature type="transmembrane region" description="Helical" evidence="1">
    <location>
        <begin position="20"/>
        <end position="44"/>
    </location>
</feature>
<dbReference type="Pfam" id="PF10875">
    <property type="entry name" value="DUF2670"/>
    <property type="match status" value="1"/>
</dbReference>
<organism evidence="2 3">
    <name type="scientific">Candidatus Megaera venefica</name>
    <dbReference type="NCBI Taxonomy" id="2055910"/>
    <lineage>
        <taxon>Bacteria</taxon>
        <taxon>Pseudomonadati</taxon>
        <taxon>Pseudomonadota</taxon>
        <taxon>Alphaproteobacteria</taxon>
        <taxon>Rickettsiales</taxon>
        <taxon>Rickettsiaceae</taxon>
        <taxon>Candidatus Megaera</taxon>
    </lineage>
</organism>
<accession>A0ABU5NE72</accession>
<keyword evidence="1" id="KW-0812">Transmembrane</keyword>
<name>A0ABU5NE72_9RICK</name>
<dbReference type="EMBL" id="JARJFB010000139">
    <property type="protein sequence ID" value="MEA0971450.1"/>
    <property type="molecule type" value="Genomic_DNA"/>
</dbReference>
<reference evidence="2 3" key="1">
    <citation type="submission" date="2023-03" db="EMBL/GenBank/DDBJ databases">
        <title>Host association and intracellularity evolved multiple times independently in the Rickettsiales.</title>
        <authorList>
            <person name="Castelli M."/>
            <person name="Nardi T."/>
            <person name="Gammuto L."/>
            <person name="Bellinzona G."/>
            <person name="Sabaneyeva E."/>
            <person name="Potekhin A."/>
            <person name="Serra V."/>
            <person name="Petroni G."/>
            <person name="Sassera D."/>
        </authorList>
    </citation>
    <scope>NUCLEOTIDE SEQUENCE [LARGE SCALE GENOMIC DNA]</scope>
    <source>
        <strain evidence="2 3">Sr 2-6</strain>
    </source>
</reference>
<evidence type="ECO:0000313" key="2">
    <source>
        <dbReference type="EMBL" id="MEA0971450.1"/>
    </source>
</evidence>
<keyword evidence="3" id="KW-1185">Reference proteome</keyword>
<comment type="caution">
    <text evidence="2">The sequence shown here is derived from an EMBL/GenBank/DDBJ whole genome shotgun (WGS) entry which is preliminary data.</text>
</comment>
<keyword evidence="1" id="KW-0472">Membrane</keyword>
<dbReference type="RefSeq" id="WP_322777352.1">
    <property type="nucleotide sequence ID" value="NZ_JARJFB010000139.1"/>
</dbReference>
<dbReference type="Proteomes" id="UP001291687">
    <property type="component" value="Unassembled WGS sequence"/>
</dbReference>
<keyword evidence="1" id="KW-1133">Transmembrane helix</keyword>
<evidence type="ECO:0000313" key="3">
    <source>
        <dbReference type="Proteomes" id="UP001291687"/>
    </source>
</evidence>